<dbReference type="PANTHER" id="PTHR12702">
    <property type="entry name" value="SEC15"/>
    <property type="match status" value="1"/>
</dbReference>
<reference evidence="9" key="1">
    <citation type="journal article" date="2020" name="New Phytol.">
        <title>Comparative genomics reveals dynamic genome evolution in host specialist ectomycorrhizal fungi.</title>
        <authorList>
            <person name="Lofgren L.A."/>
            <person name="Nguyen N.H."/>
            <person name="Vilgalys R."/>
            <person name="Ruytinx J."/>
            <person name="Liao H.L."/>
            <person name="Branco S."/>
            <person name="Kuo A."/>
            <person name="LaButti K."/>
            <person name="Lipzen A."/>
            <person name="Andreopoulos W."/>
            <person name="Pangilinan J."/>
            <person name="Riley R."/>
            <person name="Hundley H."/>
            <person name="Na H."/>
            <person name="Barry K."/>
            <person name="Grigoriev I.V."/>
            <person name="Stajich J.E."/>
            <person name="Kennedy P.G."/>
        </authorList>
    </citation>
    <scope>NUCLEOTIDE SEQUENCE</scope>
    <source>
        <strain evidence="9">FC203</strain>
    </source>
</reference>
<evidence type="ECO:0000256" key="6">
    <source>
        <dbReference type="SAM" id="MobiDB-lite"/>
    </source>
</evidence>
<evidence type="ECO:0000256" key="4">
    <source>
        <dbReference type="ARBA" id="ARBA00023054"/>
    </source>
</evidence>
<dbReference type="GO" id="GO:0006893">
    <property type="term" value="P:Golgi to plasma membrane transport"/>
    <property type="evidence" value="ECO:0007669"/>
    <property type="project" value="TreeGrafter"/>
</dbReference>
<dbReference type="InterPro" id="IPR046361">
    <property type="entry name" value="EXOC6/Sec15_C"/>
</dbReference>
<dbReference type="AlphaFoldDB" id="A0AAD4EJ15"/>
<dbReference type="Pfam" id="PF04091">
    <property type="entry name" value="Sec15_C"/>
    <property type="match status" value="1"/>
</dbReference>
<keyword evidence="2 5" id="KW-0813">Transport</keyword>
<sequence>MPNKHQPCIQIWDINILLTIATMAPQRRPQYTQENIDQQLQQIHLLDPSSSSENLEQLGPIIKQIHANRQQEAYLRNLQALIATKDSEIEQICTDNYQEFISSASTLFTVKSYTNNLRDKITTLDASVSQVGRGLVEKKRTLLQSKKTAAKLDEAIDTLQACLKVLDVVNRIGELIKEGKYWSALRSLEDIQSLPSNSLSQTPFYQHLLSSLPSLRIQIQNAVTASMKQWLLEIRNVSGLVGKLALEAMDYRTRKWRSRREKDPMLRLSRVGSAVEMVIQERSDINVLDSEKLKVDFTPLYQCIHIYTTLDSIDDLRRSYQADRKAQSDLILPDPLPLASLPNLTQEICGFFIIESHVLETTGNFRSEREVEELWEALVARLASAVNASLANETDPDSFLRVKECLIGFVTTLESCSYATQSLHSLILTLFEKYAGLLESQFSRRFDGIFLEDDHLPMQVTIPSERDSVLAVVWLDPSEQEDLSKSGLPLSLPWSQGFFLCCQDIRNFIQKFYHFVDGVSQHHGNIDELLNKSLDKLLANHISGSISKCLSSTSTLSQVVQIVSNLEHFEVACSELERSLTSLRSTQRGGAIRLSSSSFANTITRALNRVTGLITSKLDDFFDLAEYDWTPQSREDTPSMYLYELINWLTTIVDSLVIKEVYKDEAYRGAVGYIAECLMNFMIGPDVPAMNENAVSNILVDTEFLEGELTRIGRDHLSSVFAELHSMASVILNDAVQDYLVPQVRQTTYSVIRPKRLQTLLEKLTRYGSSRRDAQSRERGDRRRKEAEAVGRVFPGENR</sequence>
<dbReference type="EMBL" id="JABBWK010000003">
    <property type="protein sequence ID" value="KAG1907007.1"/>
    <property type="molecule type" value="Genomic_DNA"/>
</dbReference>
<accession>A0AAD4EJ15</accession>
<evidence type="ECO:0000256" key="1">
    <source>
        <dbReference type="ARBA" id="ARBA00007944"/>
    </source>
</evidence>
<dbReference type="Proteomes" id="UP001195769">
    <property type="component" value="Unassembled WGS sequence"/>
</dbReference>
<keyword evidence="3 5" id="KW-0268">Exocytosis</keyword>
<comment type="function">
    <text evidence="5">Component of the exocyst complex involved in the docking of exocytic vesicles with fusion sites on the plasma membrane.</text>
</comment>
<dbReference type="InterPro" id="IPR042045">
    <property type="entry name" value="EXOC6/Sec15_C_dom1"/>
</dbReference>
<name>A0AAD4EJ15_9AGAM</name>
<evidence type="ECO:0000259" key="8">
    <source>
        <dbReference type="Pfam" id="PF20651"/>
    </source>
</evidence>
<dbReference type="InterPro" id="IPR048359">
    <property type="entry name" value="EXOC6_Sec15_N"/>
</dbReference>
<evidence type="ECO:0000256" key="3">
    <source>
        <dbReference type="ARBA" id="ARBA00022483"/>
    </source>
</evidence>
<dbReference type="Gene3D" id="1.20.58.670">
    <property type="entry name" value="Dsl1p vesicle tethering complex, Tip20p subunit, domain D"/>
    <property type="match status" value="1"/>
</dbReference>
<dbReference type="GeneID" id="64672868"/>
<dbReference type="GO" id="GO:0006886">
    <property type="term" value="P:intracellular protein transport"/>
    <property type="evidence" value="ECO:0007669"/>
    <property type="project" value="InterPro"/>
</dbReference>
<dbReference type="GO" id="GO:0000145">
    <property type="term" value="C:exocyst"/>
    <property type="evidence" value="ECO:0007669"/>
    <property type="project" value="UniProtKB-UniRule"/>
</dbReference>
<dbReference type="InterPro" id="IPR007225">
    <property type="entry name" value="EXOC6/Sec15"/>
</dbReference>
<evidence type="ECO:0000313" key="9">
    <source>
        <dbReference type="EMBL" id="KAG1907007.1"/>
    </source>
</evidence>
<dbReference type="Pfam" id="PF20651">
    <property type="entry name" value="EXOC6_Sec15_N"/>
    <property type="match status" value="1"/>
</dbReference>
<comment type="caution">
    <text evidence="9">The sequence shown here is derived from an EMBL/GenBank/DDBJ whole genome shotgun (WGS) entry which is preliminary data.</text>
</comment>
<protein>
    <recommendedName>
        <fullName evidence="5">Exocyst complex component SEC15</fullName>
    </recommendedName>
</protein>
<feature type="domain" description="Exocyst complex subunit EXOC6/Sec15 C-terminal" evidence="7">
    <location>
        <begin position="422"/>
        <end position="763"/>
    </location>
</feature>
<dbReference type="PIRSF" id="PIRSF025007">
    <property type="entry name" value="Sec15"/>
    <property type="match status" value="1"/>
</dbReference>
<dbReference type="RefSeq" id="XP_041232582.1">
    <property type="nucleotide sequence ID" value="XM_041378570.1"/>
</dbReference>
<evidence type="ECO:0000313" key="10">
    <source>
        <dbReference type="Proteomes" id="UP001195769"/>
    </source>
</evidence>
<feature type="domain" description="Exocyst complex component EXOC6/Sec15 N-terminal" evidence="8">
    <location>
        <begin position="77"/>
        <end position="245"/>
    </location>
</feature>
<dbReference type="Gene3D" id="1.10.357.30">
    <property type="entry name" value="Exocyst complex subunit Sec15 C-terminal domain, N-terminal subdomain"/>
    <property type="match status" value="1"/>
</dbReference>
<keyword evidence="4" id="KW-0175">Coiled coil</keyword>
<gene>
    <name evidence="9" type="ORF">F5891DRAFT_999759</name>
</gene>
<evidence type="ECO:0000256" key="2">
    <source>
        <dbReference type="ARBA" id="ARBA00022448"/>
    </source>
</evidence>
<dbReference type="InterPro" id="IPR042044">
    <property type="entry name" value="EXOC6PINT-1/Sec15/Tip20_C_dom2"/>
</dbReference>
<comment type="similarity">
    <text evidence="1 5">Belongs to the SEC15 family.</text>
</comment>
<dbReference type="GO" id="GO:0016020">
    <property type="term" value="C:membrane"/>
    <property type="evidence" value="ECO:0007669"/>
    <property type="project" value="TreeGrafter"/>
</dbReference>
<feature type="region of interest" description="Disordered" evidence="6">
    <location>
        <begin position="768"/>
        <end position="799"/>
    </location>
</feature>
<feature type="compositionally biased region" description="Basic and acidic residues" evidence="6">
    <location>
        <begin position="770"/>
        <end position="789"/>
    </location>
</feature>
<keyword evidence="10" id="KW-1185">Reference proteome</keyword>
<organism evidence="9 10">
    <name type="scientific">Suillus fuscotomentosus</name>
    <dbReference type="NCBI Taxonomy" id="1912939"/>
    <lineage>
        <taxon>Eukaryota</taxon>
        <taxon>Fungi</taxon>
        <taxon>Dikarya</taxon>
        <taxon>Basidiomycota</taxon>
        <taxon>Agaricomycotina</taxon>
        <taxon>Agaricomycetes</taxon>
        <taxon>Agaricomycetidae</taxon>
        <taxon>Boletales</taxon>
        <taxon>Suillineae</taxon>
        <taxon>Suillaceae</taxon>
        <taxon>Suillus</taxon>
    </lineage>
</organism>
<proteinExistence type="inferred from homology"/>
<evidence type="ECO:0000259" key="7">
    <source>
        <dbReference type="Pfam" id="PF04091"/>
    </source>
</evidence>
<evidence type="ECO:0000256" key="5">
    <source>
        <dbReference type="PIRNR" id="PIRNR025007"/>
    </source>
</evidence>
<dbReference type="GO" id="GO:0090522">
    <property type="term" value="P:vesicle tethering involved in exocytosis"/>
    <property type="evidence" value="ECO:0007669"/>
    <property type="project" value="UniProtKB-UniRule"/>
</dbReference>
<dbReference type="PANTHER" id="PTHR12702:SF0">
    <property type="entry name" value="EXOCYST COMPLEX COMPONENT 6"/>
    <property type="match status" value="1"/>
</dbReference>